<evidence type="ECO:0000313" key="2">
    <source>
        <dbReference type="EMBL" id="CAF4249592.1"/>
    </source>
</evidence>
<gene>
    <name evidence="2" type="ORF">OTI717_LOCUS40389</name>
</gene>
<protein>
    <submittedName>
        <fullName evidence="2">Uncharacterized protein</fullName>
    </submittedName>
</protein>
<organism evidence="2 3">
    <name type="scientific">Rotaria sordida</name>
    <dbReference type="NCBI Taxonomy" id="392033"/>
    <lineage>
        <taxon>Eukaryota</taxon>
        <taxon>Metazoa</taxon>
        <taxon>Spiralia</taxon>
        <taxon>Gnathifera</taxon>
        <taxon>Rotifera</taxon>
        <taxon>Eurotatoria</taxon>
        <taxon>Bdelloidea</taxon>
        <taxon>Philodinida</taxon>
        <taxon>Philodinidae</taxon>
        <taxon>Rotaria</taxon>
    </lineage>
</organism>
<dbReference type="Proteomes" id="UP000663823">
    <property type="component" value="Unassembled WGS sequence"/>
</dbReference>
<name>A0A820ENJ5_9BILA</name>
<feature type="non-terminal residue" evidence="2">
    <location>
        <position position="1"/>
    </location>
</feature>
<dbReference type="EMBL" id="CAJOAX010032048">
    <property type="protein sequence ID" value="CAF4249592.1"/>
    <property type="molecule type" value="Genomic_DNA"/>
</dbReference>
<accession>A0A820ENJ5</accession>
<sequence>VVKENEEEKMSPKPEEIKNEEFS</sequence>
<feature type="region of interest" description="Disordered" evidence="1">
    <location>
        <begin position="1"/>
        <end position="23"/>
    </location>
</feature>
<evidence type="ECO:0000256" key="1">
    <source>
        <dbReference type="SAM" id="MobiDB-lite"/>
    </source>
</evidence>
<proteinExistence type="predicted"/>
<evidence type="ECO:0000313" key="3">
    <source>
        <dbReference type="Proteomes" id="UP000663823"/>
    </source>
</evidence>
<dbReference type="AlphaFoldDB" id="A0A820ENJ5"/>
<reference evidence="2" key="1">
    <citation type="submission" date="2021-02" db="EMBL/GenBank/DDBJ databases">
        <authorList>
            <person name="Nowell W R."/>
        </authorList>
    </citation>
    <scope>NUCLEOTIDE SEQUENCE</scope>
</reference>
<comment type="caution">
    <text evidence="2">The sequence shown here is derived from an EMBL/GenBank/DDBJ whole genome shotgun (WGS) entry which is preliminary data.</text>
</comment>